<name>A0A840CTL8_9BACT</name>
<evidence type="ECO:0000313" key="4">
    <source>
        <dbReference type="Proteomes" id="UP000555103"/>
    </source>
</evidence>
<dbReference type="EMBL" id="JACIEP010000010">
    <property type="protein sequence ID" value="MBB4037034.1"/>
    <property type="molecule type" value="Genomic_DNA"/>
</dbReference>
<proteinExistence type="inferred from homology"/>
<protein>
    <submittedName>
        <fullName evidence="3">Nucleotide-binding universal stress UspA family protein</fullName>
    </submittedName>
</protein>
<dbReference type="PANTHER" id="PTHR46268:SF6">
    <property type="entry name" value="UNIVERSAL STRESS PROTEIN UP12"/>
    <property type="match status" value="1"/>
</dbReference>
<reference evidence="3 4" key="1">
    <citation type="submission" date="2020-08" db="EMBL/GenBank/DDBJ databases">
        <title>Genomic Encyclopedia of Type Strains, Phase IV (KMG-IV): sequencing the most valuable type-strain genomes for metagenomic binning, comparative biology and taxonomic classification.</title>
        <authorList>
            <person name="Goeker M."/>
        </authorList>
    </citation>
    <scope>NUCLEOTIDE SEQUENCE [LARGE SCALE GENOMIC DNA]</scope>
    <source>
        <strain evidence="3 4">DSM 104969</strain>
    </source>
</reference>
<feature type="domain" description="UspA" evidence="2">
    <location>
        <begin position="81"/>
        <end position="228"/>
    </location>
</feature>
<dbReference type="InterPro" id="IPR014729">
    <property type="entry name" value="Rossmann-like_a/b/a_fold"/>
</dbReference>
<dbReference type="InterPro" id="IPR006016">
    <property type="entry name" value="UspA"/>
</dbReference>
<dbReference type="PANTHER" id="PTHR46268">
    <property type="entry name" value="STRESS RESPONSE PROTEIN NHAX"/>
    <property type="match status" value="1"/>
</dbReference>
<dbReference type="AlphaFoldDB" id="A0A840CTL8"/>
<evidence type="ECO:0000259" key="2">
    <source>
        <dbReference type="Pfam" id="PF00582"/>
    </source>
</evidence>
<dbReference type="Gene3D" id="3.40.50.620">
    <property type="entry name" value="HUPs"/>
    <property type="match status" value="2"/>
</dbReference>
<organism evidence="3 4">
    <name type="scientific">Dysgonomonas hofstadii</name>
    <dbReference type="NCBI Taxonomy" id="637886"/>
    <lineage>
        <taxon>Bacteria</taxon>
        <taxon>Pseudomonadati</taxon>
        <taxon>Bacteroidota</taxon>
        <taxon>Bacteroidia</taxon>
        <taxon>Bacteroidales</taxon>
        <taxon>Dysgonomonadaceae</taxon>
        <taxon>Dysgonomonas</taxon>
    </lineage>
</organism>
<dbReference type="SUPFAM" id="SSF52402">
    <property type="entry name" value="Adenine nucleotide alpha hydrolases-like"/>
    <property type="match status" value="2"/>
</dbReference>
<gene>
    <name evidence="3" type="ORF">GGR21_002948</name>
</gene>
<evidence type="ECO:0000313" key="3">
    <source>
        <dbReference type="EMBL" id="MBB4037034.1"/>
    </source>
</evidence>
<evidence type="ECO:0000256" key="1">
    <source>
        <dbReference type="ARBA" id="ARBA00008791"/>
    </source>
</evidence>
<dbReference type="RefSeq" id="WP_183307913.1">
    <property type="nucleotide sequence ID" value="NZ_JACIEP010000010.1"/>
</dbReference>
<dbReference type="CDD" id="cd00293">
    <property type="entry name" value="USP-like"/>
    <property type="match status" value="1"/>
</dbReference>
<dbReference type="Pfam" id="PF00582">
    <property type="entry name" value="Usp"/>
    <property type="match status" value="2"/>
</dbReference>
<dbReference type="PRINTS" id="PR01438">
    <property type="entry name" value="UNVRSLSTRESS"/>
</dbReference>
<dbReference type="InterPro" id="IPR006015">
    <property type="entry name" value="Universal_stress_UspA"/>
</dbReference>
<accession>A0A840CTL8</accession>
<sequence>MEDKLITVAIHTAPKAKILQKTLEERGIATQLIDISDYDSSTPGFAVRIKESDLTRALGIIEGIGLFRYDNEQTIKIDDGRKRVLVAIDFSEYSLKACKAAFTVAHQMNAKVKILHVYRIHYPITFPFADMAVEDKDTNMLDTARRRMLDFCNEIDRKITQKEFPSINYSYSLREGNVEEEIEAFVEEYKPFLLVLGSKGESNNKSNYLGSVTADIIEMTNVPVMAVPENSNLQNPEDVKHIAFLTNLQEKDLESFDNLVNILKPFPQVRVTLLHINVKNRTGDKWTETELLGMKEYFSKKYPELNVGYDVLDSADPVEAINYYIESEEVNILALNTRRRNLFGRIFMPSISRKVLVNTNVTLVVFRG</sequence>
<dbReference type="Proteomes" id="UP000555103">
    <property type="component" value="Unassembled WGS sequence"/>
</dbReference>
<comment type="caution">
    <text evidence="3">The sequence shown here is derived from an EMBL/GenBank/DDBJ whole genome shotgun (WGS) entry which is preliminary data.</text>
</comment>
<keyword evidence="4" id="KW-1185">Reference proteome</keyword>
<comment type="similarity">
    <text evidence="1">Belongs to the universal stress protein A family.</text>
</comment>
<feature type="domain" description="UspA" evidence="2">
    <location>
        <begin position="306"/>
        <end position="367"/>
    </location>
</feature>